<dbReference type="InterPro" id="IPR052900">
    <property type="entry name" value="Phospholipid_Metab_Enz"/>
</dbReference>
<dbReference type="InterPro" id="IPR029052">
    <property type="entry name" value="Metallo-depent_PP-like"/>
</dbReference>
<dbReference type="Gene3D" id="3.60.21.70">
    <property type="entry name" value="PhoD-like phosphatase"/>
    <property type="match status" value="1"/>
</dbReference>
<dbReference type="Pfam" id="PF16655">
    <property type="entry name" value="PhoD_N"/>
    <property type="match status" value="1"/>
</dbReference>
<dbReference type="PANTHER" id="PTHR43606:SF7">
    <property type="entry name" value="PHOSPHATASE, PUTATIVE (AFU_ORTHOLOGUE AFUA_6G08710)-RELATED"/>
    <property type="match status" value="1"/>
</dbReference>
<organism evidence="5 6">
    <name type="scientific">Phaeodactylibacter luteus</name>
    <dbReference type="NCBI Taxonomy" id="1564516"/>
    <lineage>
        <taxon>Bacteria</taxon>
        <taxon>Pseudomonadati</taxon>
        <taxon>Bacteroidota</taxon>
        <taxon>Saprospiria</taxon>
        <taxon>Saprospirales</taxon>
        <taxon>Haliscomenobacteraceae</taxon>
        <taxon>Phaeodactylibacter</taxon>
    </lineage>
</organism>
<dbReference type="InterPro" id="IPR038607">
    <property type="entry name" value="PhoD-like_sf"/>
</dbReference>
<dbReference type="AlphaFoldDB" id="A0A5C6RNP7"/>
<dbReference type="CDD" id="cd07389">
    <property type="entry name" value="MPP_PhoD"/>
    <property type="match status" value="1"/>
</dbReference>
<proteinExistence type="predicted"/>
<dbReference type="InterPro" id="IPR032093">
    <property type="entry name" value="PhoD_N"/>
</dbReference>
<dbReference type="EMBL" id="VOOR01000020">
    <property type="protein sequence ID" value="TXB63012.1"/>
    <property type="molecule type" value="Genomic_DNA"/>
</dbReference>
<dbReference type="InterPro" id="IPR026444">
    <property type="entry name" value="Secre_tail"/>
</dbReference>
<dbReference type="Gene3D" id="2.60.40.380">
    <property type="entry name" value="Purple acid phosphatase-like, N-terminal"/>
    <property type="match status" value="1"/>
</dbReference>
<feature type="domain" description="PhoD-like phosphatase metallophosphatase" evidence="2">
    <location>
        <begin position="150"/>
        <end position="536"/>
    </location>
</feature>
<dbReference type="NCBIfam" id="TIGR04183">
    <property type="entry name" value="Por_Secre_tail"/>
    <property type="match status" value="1"/>
</dbReference>
<dbReference type="InterPro" id="IPR018946">
    <property type="entry name" value="PhoD-like_MPP"/>
</dbReference>
<evidence type="ECO:0000256" key="1">
    <source>
        <dbReference type="SAM" id="SignalP"/>
    </source>
</evidence>
<dbReference type="OrthoDB" id="9763616at2"/>
<dbReference type="Proteomes" id="UP000321580">
    <property type="component" value="Unassembled WGS sequence"/>
</dbReference>
<evidence type="ECO:0000313" key="6">
    <source>
        <dbReference type="Proteomes" id="UP000321580"/>
    </source>
</evidence>
<gene>
    <name evidence="5" type="ORF">FRY97_10920</name>
</gene>
<feature type="signal peptide" evidence="1">
    <location>
        <begin position="1"/>
        <end position="19"/>
    </location>
</feature>
<feature type="domain" description="Secretion system C-terminal sorting" evidence="4">
    <location>
        <begin position="608"/>
        <end position="681"/>
    </location>
</feature>
<feature type="domain" description="Phospholipase D N-terminal" evidence="3">
    <location>
        <begin position="48"/>
        <end position="138"/>
    </location>
</feature>
<comment type="caution">
    <text evidence="5">The sequence shown here is derived from an EMBL/GenBank/DDBJ whole genome shotgun (WGS) entry which is preliminary data.</text>
</comment>
<dbReference type="Pfam" id="PF09423">
    <property type="entry name" value="PhoD"/>
    <property type="match status" value="1"/>
</dbReference>
<dbReference type="RefSeq" id="WP_147167567.1">
    <property type="nucleotide sequence ID" value="NZ_VOOR01000020.1"/>
</dbReference>
<dbReference type="Pfam" id="PF18962">
    <property type="entry name" value="Por_Secre_tail"/>
    <property type="match status" value="1"/>
</dbReference>
<name>A0A5C6RNP7_9BACT</name>
<evidence type="ECO:0000313" key="5">
    <source>
        <dbReference type="EMBL" id="TXB63012.1"/>
    </source>
</evidence>
<sequence length="685" mass="76383">MLRILFFSGLLLVCTLLTAQSDRLLHNDRVEARNNPTSINPEWGPFFHGVASGDPLEDRVIIWTRVTPESMSNEPVDVNWFVATSPNLDNIVQTGTYTTGPERDYTVKVDVEGLEPGQTYYYVFSANGAYSLIGKTKTTPIAGQASHLRFGVVSCSNFQAGYFNAYKRLSERTDLDAIIHLGDYIYEYADGGYGDSTLTSNRPLEPANEIVTLEEYRARYSTYRLDTALARAHQQHPFIAVWDDHESANDAYTDGAQNHTEGAEGSWTDRKAVAKQVYFEWMPIRENADESIYRTIRYGNLMDLIMLDTRLEGREEQILDVTSPELYSPERTLLGNEQKAWLFNELSTSQAKWKVIGQQVIFSQFNVGWAALIDPSGPSFQELESIFLDIWDGYPAERAQIIDYLSTEEIDNVVVLTGDFHSTFAYDVTAEPVDLQFQEVPGVGTLPFYNPSPTYDPASGSGAVAVEFATPSITSANFDENLDAPTAAVFQGQINNPINFPPLSLGNPNPHMKYTDLIQHGYFLLDITEEQAQADWYFSIISQVTNEEAFSEGWYTAENANRLQQAGAPAAPKGVQDIPAPNEPPVVINQVKAEHRKPSGSLAILAAYPNPFNSVNTLHYSLSRHEEVRIMLLDIGGKPVRELLHEGLQPGVYSLQLDAQSLPTGTYIYQIQAGGQTYTAQVVRK</sequence>
<evidence type="ECO:0000259" key="2">
    <source>
        <dbReference type="Pfam" id="PF09423"/>
    </source>
</evidence>
<keyword evidence="1" id="KW-0732">Signal</keyword>
<reference evidence="5 6" key="1">
    <citation type="submission" date="2019-08" db="EMBL/GenBank/DDBJ databases">
        <title>Genome of Phaeodactylibacter luteus.</title>
        <authorList>
            <person name="Bowman J.P."/>
        </authorList>
    </citation>
    <scope>NUCLEOTIDE SEQUENCE [LARGE SCALE GENOMIC DNA]</scope>
    <source>
        <strain evidence="5 6">KCTC 42180</strain>
    </source>
</reference>
<feature type="chain" id="PRO_5022830975" evidence="1">
    <location>
        <begin position="20"/>
        <end position="685"/>
    </location>
</feature>
<accession>A0A5C6RNP7</accession>
<evidence type="ECO:0000259" key="4">
    <source>
        <dbReference type="Pfam" id="PF18962"/>
    </source>
</evidence>
<protein>
    <submittedName>
        <fullName evidence="5">T9SS type A sorting domain-containing protein</fullName>
    </submittedName>
</protein>
<evidence type="ECO:0000259" key="3">
    <source>
        <dbReference type="Pfam" id="PF16655"/>
    </source>
</evidence>
<dbReference type="SUPFAM" id="SSF56300">
    <property type="entry name" value="Metallo-dependent phosphatases"/>
    <property type="match status" value="1"/>
</dbReference>
<dbReference type="PANTHER" id="PTHR43606">
    <property type="entry name" value="PHOSPHATASE, PUTATIVE (AFU_ORTHOLOGUE AFUA_6G08710)-RELATED"/>
    <property type="match status" value="1"/>
</dbReference>
<keyword evidence="6" id="KW-1185">Reference proteome</keyword>